<gene>
    <name evidence="2" type="ORF">GXP67_03410</name>
</gene>
<keyword evidence="2" id="KW-0808">Transferase</keyword>
<name>A0A6C0GDE3_9BACT</name>
<proteinExistence type="predicted"/>
<dbReference type="GO" id="GO:0032259">
    <property type="term" value="P:methylation"/>
    <property type="evidence" value="ECO:0007669"/>
    <property type="project" value="UniProtKB-KW"/>
</dbReference>
<dbReference type="Gene3D" id="3.40.50.150">
    <property type="entry name" value="Vaccinia Virus protein VP39"/>
    <property type="match status" value="1"/>
</dbReference>
<keyword evidence="2" id="KW-0489">Methyltransferase</keyword>
<dbReference type="KEGG" id="rhoz:GXP67_03410"/>
<dbReference type="RefSeq" id="WP_162441861.1">
    <property type="nucleotide sequence ID" value="NZ_CP048222.1"/>
</dbReference>
<dbReference type="InterPro" id="IPR052356">
    <property type="entry name" value="Thiol_S-MT"/>
</dbReference>
<dbReference type="EMBL" id="CP048222">
    <property type="protein sequence ID" value="QHT65782.1"/>
    <property type="molecule type" value="Genomic_DNA"/>
</dbReference>
<dbReference type="PANTHER" id="PTHR45036:SF1">
    <property type="entry name" value="METHYLTRANSFERASE LIKE 7A"/>
    <property type="match status" value="1"/>
</dbReference>
<dbReference type="GO" id="GO:0008757">
    <property type="term" value="F:S-adenosylmethionine-dependent methyltransferase activity"/>
    <property type="evidence" value="ECO:0007669"/>
    <property type="project" value="InterPro"/>
</dbReference>
<sequence>MTSTTQPFVNSLICPVCKGKIEYTDDMISCLSCHSQFPQPKKEYINLLPHEAINKKEGNWQERQQEMELWYKDLLTDINSAVSLFKHDYAPFSDYFAKLSGNILDLGGGVGVVRHYLPENCNYIVVDPSTDWLSSDWNLLSKSYPCLAEKPNFIMGVGEFLMFNDNSFDSVLAFWSINHVNDPLKVFKEVQRVLKPGGKFLVVFEDMEPWWSDFLSSSMRRQFEQERLKEMIDQKIKSSLLGNKWPVQADHIFITDKDIKEWINNRFEKINRQWIGTYLTYEFKKN</sequence>
<dbReference type="PANTHER" id="PTHR45036">
    <property type="entry name" value="METHYLTRANSFERASE LIKE 7B"/>
    <property type="match status" value="1"/>
</dbReference>
<dbReference type="CDD" id="cd15489">
    <property type="entry name" value="PHD_SF"/>
    <property type="match status" value="1"/>
</dbReference>
<feature type="domain" description="Methyltransferase type 11" evidence="1">
    <location>
        <begin position="104"/>
        <end position="202"/>
    </location>
</feature>
<keyword evidence="3" id="KW-1185">Reference proteome</keyword>
<accession>A0A6C0GDE3</accession>
<dbReference type="InterPro" id="IPR029063">
    <property type="entry name" value="SAM-dependent_MTases_sf"/>
</dbReference>
<evidence type="ECO:0000259" key="1">
    <source>
        <dbReference type="Pfam" id="PF08241"/>
    </source>
</evidence>
<dbReference type="InterPro" id="IPR013216">
    <property type="entry name" value="Methyltransf_11"/>
</dbReference>
<dbReference type="Pfam" id="PF08241">
    <property type="entry name" value="Methyltransf_11"/>
    <property type="match status" value="1"/>
</dbReference>
<protein>
    <submittedName>
        <fullName evidence="2">Class I SAM-dependent methyltransferase</fullName>
    </submittedName>
</protein>
<evidence type="ECO:0000313" key="2">
    <source>
        <dbReference type="EMBL" id="QHT65782.1"/>
    </source>
</evidence>
<evidence type="ECO:0000313" key="3">
    <source>
        <dbReference type="Proteomes" id="UP000480178"/>
    </source>
</evidence>
<dbReference type="Proteomes" id="UP000480178">
    <property type="component" value="Chromosome"/>
</dbReference>
<organism evidence="2 3">
    <name type="scientific">Rhodocytophaga rosea</name>
    <dbReference type="NCBI Taxonomy" id="2704465"/>
    <lineage>
        <taxon>Bacteria</taxon>
        <taxon>Pseudomonadati</taxon>
        <taxon>Bacteroidota</taxon>
        <taxon>Cytophagia</taxon>
        <taxon>Cytophagales</taxon>
        <taxon>Rhodocytophagaceae</taxon>
        <taxon>Rhodocytophaga</taxon>
    </lineage>
</organism>
<reference evidence="2 3" key="1">
    <citation type="submission" date="2020-01" db="EMBL/GenBank/DDBJ databases">
        <authorList>
            <person name="Kim M.K."/>
        </authorList>
    </citation>
    <scope>NUCLEOTIDE SEQUENCE [LARGE SCALE GENOMIC DNA]</scope>
    <source>
        <strain evidence="2 3">172606-1</strain>
    </source>
</reference>
<dbReference type="AlphaFoldDB" id="A0A6C0GDE3"/>
<dbReference type="SUPFAM" id="SSF53335">
    <property type="entry name" value="S-adenosyl-L-methionine-dependent methyltransferases"/>
    <property type="match status" value="1"/>
</dbReference>
<dbReference type="CDD" id="cd02440">
    <property type="entry name" value="AdoMet_MTases"/>
    <property type="match status" value="1"/>
</dbReference>